<dbReference type="PANTHER" id="PTHR47993:SF70">
    <property type="entry name" value="F-BOX ONLY PROTEIN 9-RELATED"/>
    <property type="match status" value="1"/>
</dbReference>
<feature type="domain" description="F-box associated beta-propeller type 1" evidence="1">
    <location>
        <begin position="9"/>
        <end position="228"/>
    </location>
</feature>
<dbReference type="NCBIfam" id="TIGR01640">
    <property type="entry name" value="F_box_assoc_1"/>
    <property type="match status" value="1"/>
</dbReference>
<evidence type="ECO:0000313" key="3">
    <source>
        <dbReference type="Proteomes" id="UP000467841"/>
    </source>
</evidence>
<organism evidence="2 3">
    <name type="scientific">Microthlaspi erraticum</name>
    <dbReference type="NCBI Taxonomy" id="1685480"/>
    <lineage>
        <taxon>Eukaryota</taxon>
        <taxon>Viridiplantae</taxon>
        <taxon>Streptophyta</taxon>
        <taxon>Embryophyta</taxon>
        <taxon>Tracheophyta</taxon>
        <taxon>Spermatophyta</taxon>
        <taxon>Magnoliopsida</taxon>
        <taxon>eudicotyledons</taxon>
        <taxon>Gunneridae</taxon>
        <taxon>Pentapetalae</taxon>
        <taxon>rosids</taxon>
        <taxon>malvids</taxon>
        <taxon>Brassicales</taxon>
        <taxon>Brassicaceae</taxon>
        <taxon>Coluteocarpeae</taxon>
        <taxon>Microthlaspi</taxon>
    </lineage>
</organism>
<evidence type="ECO:0000259" key="1">
    <source>
        <dbReference type="Pfam" id="PF07734"/>
    </source>
</evidence>
<sequence>MTGDKFWNEKFALGYVNNKSCRSYKILTWYESDADKVGGNKIYEFSSDSWRVLDHVSLDYNIEKNDVSLNGNAYWIAYEEIHTSNEELLLSFDFTRERFRRLCLPTFQNHVWMALSSVREEQLSVLHRSFGASKIEIWVTNKIDTEAALWSISFTVDITIHINSFQFPTSFLIDEEKKVAVCFNLHTTLPLKFTIEKYYTEAPFVETSQVSWTWRPFIFNYVPSLTQIQQEEANEKKETCR</sequence>
<dbReference type="AlphaFoldDB" id="A0A6D2K0E0"/>
<dbReference type="InterPro" id="IPR017451">
    <property type="entry name" value="F-box-assoc_interact_dom"/>
</dbReference>
<keyword evidence="3" id="KW-1185">Reference proteome</keyword>
<dbReference type="EMBL" id="CACVBM020001329">
    <property type="protein sequence ID" value="CAA7045687.1"/>
    <property type="molecule type" value="Genomic_DNA"/>
</dbReference>
<proteinExistence type="predicted"/>
<gene>
    <name evidence="2" type="ORF">MERR_LOCUS32922</name>
</gene>
<reference evidence="2" key="1">
    <citation type="submission" date="2020-01" db="EMBL/GenBank/DDBJ databases">
        <authorList>
            <person name="Mishra B."/>
        </authorList>
    </citation>
    <scope>NUCLEOTIDE SEQUENCE [LARGE SCALE GENOMIC DNA]</scope>
</reference>
<comment type="caution">
    <text evidence="2">The sequence shown here is derived from an EMBL/GenBank/DDBJ whole genome shotgun (WGS) entry which is preliminary data.</text>
</comment>
<dbReference type="OrthoDB" id="2095648at2759"/>
<dbReference type="InterPro" id="IPR006527">
    <property type="entry name" value="F-box-assoc_dom_typ1"/>
</dbReference>
<name>A0A6D2K0E0_9BRAS</name>
<protein>
    <recommendedName>
        <fullName evidence="1">F-box associated beta-propeller type 1 domain-containing protein</fullName>
    </recommendedName>
</protein>
<dbReference type="Proteomes" id="UP000467841">
    <property type="component" value="Unassembled WGS sequence"/>
</dbReference>
<accession>A0A6D2K0E0</accession>
<dbReference type="Pfam" id="PF07734">
    <property type="entry name" value="FBA_1"/>
    <property type="match status" value="1"/>
</dbReference>
<dbReference type="PANTHER" id="PTHR47993">
    <property type="entry name" value="OS09G0372900 PROTEIN-RELATED"/>
    <property type="match status" value="1"/>
</dbReference>
<dbReference type="InterPro" id="IPR050233">
    <property type="entry name" value="A_thaliana_F-box"/>
</dbReference>
<evidence type="ECO:0000313" key="2">
    <source>
        <dbReference type="EMBL" id="CAA7045687.1"/>
    </source>
</evidence>